<dbReference type="FunFam" id="1.25.40.10:FF:001531">
    <property type="entry name" value="Pentatricopeptide repeat-containing protein At4g16835, mitochondrial"/>
    <property type="match status" value="1"/>
</dbReference>
<dbReference type="InterPro" id="IPR011990">
    <property type="entry name" value="TPR-like_helical_dom_sf"/>
</dbReference>
<dbReference type="InterPro" id="IPR046848">
    <property type="entry name" value="E_motif"/>
</dbReference>
<dbReference type="Pfam" id="PF20431">
    <property type="entry name" value="E_motif"/>
    <property type="match status" value="1"/>
</dbReference>
<dbReference type="FunFam" id="1.25.40.10:FF:000553">
    <property type="entry name" value="Pentatricopeptide repeat-containing protein, mitochondrial"/>
    <property type="match status" value="1"/>
</dbReference>
<dbReference type="GO" id="GO:0003723">
    <property type="term" value="F:RNA binding"/>
    <property type="evidence" value="ECO:0007669"/>
    <property type="project" value="InterPro"/>
</dbReference>
<protein>
    <submittedName>
        <fullName evidence="5">Pentatricopeptide repeat-containing protein At4g16835, mitochondrial</fullName>
    </submittedName>
</protein>
<evidence type="ECO:0000256" key="1">
    <source>
        <dbReference type="ARBA" id="ARBA00022737"/>
    </source>
</evidence>
<feature type="repeat" description="PPR" evidence="2">
    <location>
        <begin position="151"/>
        <end position="185"/>
    </location>
</feature>
<accession>A0A8B8J7E3</accession>
<dbReference type="Pfam" id="PF14432">
    <property type="entry name" value="DYW_deaminase"/>
    <property type="match status" value="1"/>
</dbReference>
<dbReference type="KEGG" id="pda:103712428"/>
<organism evidence="4 5">
    <name type="scientific">Phoenix dactylifera</name>
    <name type="common">Date palm</name>
    <dbReference type="NCBI Taxonomy" id="42345"/>
    <lineage>
        <taxon>Eukaryota</taxon>
        <taxon>Viridiplantae</taxon>
        <taxon>Streptophyta</taxon>
        <taxon>Embryophyta</taxon>
        <taxon>Tracheophyta</taxon>
        <taxon>Spermatophyta</taxon>
        <taxon>Magnoliopsida</taxon>
        <taxon>Liliopsida</taxon>
        <taxon>Arecaceae</taxon>
        <taxon>Coryphoideae</taxon>
        <taxon>Phoeniceae</taxon>
        <taxon>Phoenix</taxon>
    </lineage>
</organism>
<dbReference type="Proteomes" id="UP000228380">
    <property type="component" value="Chromosome 17"/>
</dbReference>
<feature type="repeat" description="PPR" evidence="2">
    <location>
        <begin position="88"/>
        <end position="123"/>
    </location>
</feature>
<dbReference type="FunFam" id="1.25.40.10:FF:001074">
    <property type="entry name" value="Pentatricopeptide repeat-containing protein, mitochondrial"/>
    <property type="match status" value="1"/>
</dbReference>
<evidence type="ECO:0000259" key="3">
    <source>
        <dbReference type="Pfam" id="PF14432"/>
    </source>
</evidence>
<dbReference type="Pfam" id="PF01535">
    <property type="entry name" value="PPR"/>
    <property type="match status" value="6"/>
</dbReference>
<feature type="repeat" description="PPR" evidence="2">
    <location>
        <begin position="347"/>
        <end position="381"/>
    </location>
</feature>
<dbReference type="InterPro" id="IPR002885">
    <property type="entry name" value="PPR_rpt"/>
</dbReference>
<evidence type="ECO:0000313" key="4">
    <source>
        <dbReference type="Proteomes" id="UP000228380"/>
    </source>
</evidence>
<dbReference type="FunFam" id="1.25.40.10:FF:000144">
    <property type="entry name" value="Pentatricopeptide repeat-containing protein, mitochondrial"/>
    <property type="match status" value="1"/>
</dbReference>
<dbReference type="NCBIfam" id="TIGR00756">
    <property type="entry name" value="PPR"/>
    <property type="match status" value="5"/>
</dbReference>
<evidence type="ECO:0000256" key="2">
    <source>
        <dbReference type="PROSITE-ProRule" id="PRU00708"/>
    </source>
</evidence>
<dbReference type="InterPro" id="IPR032867">
    <property type="entry name" value="DYW_dom"/>
</dbReference>
<dbReference type="RefSeq" id="XP_026662488.2">
    <property type="nucleotide sequence ID" value="XM_026806687.2"/>
</dbReference>
<dbReference type="PANTHER" id="PTHR47926">
    <property type="entry name" value="PENTATRICOPEPTIDE REPEAT-CONTAINING PROTEIN"/>
    <property type="match status" value="1"/>
</dbReference>
<dbReference type="GeneID" id="103712428"/>
<proteinExistence type="predicted"/>
<evidence type="ECO:0000313" key="5">
    <source>
        <dbReference type="RefSeq" id="XP_026662488.2"/>
    </source>
</evidence>
<dbReference type="Gene3D" id="1.25.40.10">
    <property type="entry name" value="Tetratricopeptide repeat domain"/>
    <property type="match status" value="4"/>
</dbReference>
<dbReference type="OrthoDB" id="185373at2759"/>
<dbReference type="InterPro" id="IPR046960">
    <property type="entry name" value="PPR_At4g14850-like_plant"/>
</dbReference>
<feature type="domain" description="DYW" evidence="3">
    <location>
        <begin position="562"/>
        <end position="654"/>
    </location>
</feature>
<feature type="repeat" description="PPR" evidence="2">
    <location>
        <begin position="316"/>
        <end position="346"/>
    </location>
</feature>
<keyword evidence="1" id="KW-0677">Repeat</keyword>
<gene>
    <name evidence="5" type="primary">LOC103712428</name>
</gene>
<dbReference type="SUPFAM" id="SSF48452">
    <property type="entry name" value="TPR-like"/>
    <property type="match status" value="2"/>
</dbReference>
<name>A0A8B8J7E3_PHODC</name>
<dbReference type="GO" id="GO:0009451">
    <property type="term" value="P:RNA modification"/>
    <property type="evidence" value="ECO:0007669"/>
    <property type="project" value="InterPro"/>
</dbReference>
<reference evidence="4" key="1">
    <citation type="journal article" date="2019" name="Nat. Commun.">
        <title>Genome-wide association mapping of date palm fruit traits.</title>
        <authorList>
            <person name="Hazzouri K.M."/>
            <person name="Gros-Balthazard M."/>
            <person name="Flowers J.M."/>
            <person name="Copetti D."/>
            <person name="Lemansour A."/>
            <person name="Lebrun M."/>
            <person name="Masmoudi K."/>
            <person name="Ferrand S."/>
            <person name="Dhar M.I."/>
            <person name="Fresquez Z.A."/>
            <person name="Rosas U."/>
            <person name="Zhang J."/>
            <person name="Talag J."/>
            <person name="Lee S."/>
            <person name="Kudrna D."/>
            <person name="Powell R.F."/>
            <person name="Leitch I.J."/>
            <person name="Krueger R.R."/>
            <person name="Wing R.A."/>
            <person name="Amiri K.M.A."/>
            <person name="Purugganan M.D."/>
        </authorList>
    </citation>
    <scope>NUCLEOTIDE SEQUENCE [LARGE SCALE GENOMIC DNA]</scope>
    <source>
        <strain evidence="4">cv. Khalas</strain>
    </source>
</reference>
<dbReference type="PROSITE" id="PS51375">
    <property type="entry name" value="PPR"/>
    <property type="match status" value="5"/>
</dbReference>
<dbReference type="AlphaFoldDB" id="A0A8B8J7E3"/>
<feature type="repeat" description="PPR" evidence="2">
    <location>
        <begin position="214"/>
        <end position="248"/>
    </location>
</feature>
<dbReference type="GO" id="GO:0008270">
    <property type="term" value="F:zinc ion binding"/>
    <property type="evidence" value="ECO:0007669"/>
    <property type="project" value="InterPro"/>
</dbReference>
<reference evidence="5" key="2">
    <citation type="submission" date="2025-08" db="UniProtKB">
        <authorList>
            <consortium name="RefSeq"/>
        </authorList>
    </citation>
    <scope>IDENTIFICATION</scope>
    <source>
        <tissue evidence="5">Young leaves</tissue>
    </source>
</reference>
<dbReference type="PANTHER" id="PTHR47926:SF410">
    <property type="entry name" value="(WILD MALAYSIAN BANANA) HYPOTHETICAL PROTEIN"/>
    <property type="match status" value="1"/>
</dbReference>
<sequence>MEIGSLLARELQPFMLLSIVITRKQILPLGIITNKYFPLSTTAVEPSPHNHQPKTQSIQSSNKEIATYIRNGDLDSALRVFNSLPLKTTISWNSLLAGYSRKPGKLKEALQLFAQIPQPDVVSYNTLLSCHLLNADLHGARLLFQTVPFKDLVSWNTMVSGLSRHGAMDEARKLFSAMPQKNSVSWNAIVSGYVHASDMSMAEEFFNRAPDKHDVVLWTAMISGYMNCGKIDKALELFDRMPARNLVSWNAMVAGYVKNGRPEDGLKLFKTMVGSIEVRPNSSTLSSALLACSNLSSLELGKLIHQFVLKLPLGFDTTVGTSLVSMYCKCGVLDDACKIFYEMRRKDIVTWNAMVSGFAQHGHGVKAIALFDEMRSEGEKPNWITFVAVLYACNHTRLLDLGIQYFESMEKDYGIMPQIDHYSCMVDLFCRAGLLAKAVCFIHSMPIKPHPAMFGTLLGACRVHKNLEFAEFAAQKLVELEPWNAGAYIQLANIYASMNRWGDVSRVRRLMKESEVIKTPGYSWIEVRGVVHEFRSGDRVHLQLNLIHEKLSELEKKMKKVGYVPDLQFALHDVGEEQKEMMLMRHSEKLAIAFGLISTSSGTKLRVFKNLRVCGDCHNAAKFISMIEVRDIILRDTTRFHHFSNGSCSCGDYW</sequence>
<keyword evidence="4" id="KW-1185">Reference proteome</keyword>
<dbReference type="Pfam" id="PF13041">
    <property type="entry name" value="PPR_2"/>
    <property type="match status" value="1"/>
</dbReference>